<keyword evidence="1" id="KW-0812">Transmembrane</keyword>
<proteinExistence type="predicted"/>
<reference evidence="2 3" key="1">
    <citation type="submission" date="2021-06" db="EMBL/GenBank/DDBJ databases">
        <title>Caerostris darwini draft genome.</title>
        <authorList>
            <person name="Kono N."/>
            <person name="Arakawa K."/>
        </authorList>
    </citation>
    <scope>NUCLEOTIDE SEQUENCE [LARGE SCALE GENOMIC DNA]</scope>
</reference>
<name>A0AAV4PZG3_9ARAC</name>
<evidence type="ECO:0000313" key="3">
    <source>
        <dbReference type="Proteomes" id="UP001054837"/>
    </source>
</evidence>
<sequence>MLIYGRWSLISERGGQPATIDDRERRSRALPLNSSIPCSVGADILLLRFAGHMKVAKYFTAVALRQRQLLHIASAYHLLPAFMASMFLHLGTGSGNLFIFSSSRARIRRARWRRNCRGTFIYLITKREKWESEEFRANCVSGTGTLQIEPRVPKSPGQERNNRTTVFHRSLGKTARCRATSNVHLWSFYSN</sequence>
<dbReference type="EMBL" id="BPLQ01003666">
    <property type="protein sequence ID" value="GIY02251.1"/>
    <property type="molecule type" value="Genomic_DNA"/>
</dbReference>
<evidence type="ECO:0000313" key="2">
    <source>
        <dbReference type="EMBL" id="GIY02251.1"/>
    </source>
</evidence>
<gene>
    <name evidence="2" type="ORF">CDAR_112451</name>
</gene>
<dbReference type="Proteomes" id="UP001054837">
    <property type="component" value="Unassembled WGS sequence"/>
</dbReference>
<feature type="transmembrane region" description="Helical" evidence="1">
    <location>
        <begin position="78"/>
        <end position="100"/>
    </location>
</feature>
<accession>A0AAV4PZG3</accession>
<protein>
    <submittedName>
        <fullName evidence="2">Uncharacterized protein</fullName>
    </submittedName>
</protein>
<organism evidence="2 3">
    <name type="scientific">Caerostris darwini</name>
    <dbReference type="NCBI Taxonomy" id="1538125"/>
    <lineage>
        <taxon>Eukaryota</taxon>
        <taxon>Metazoa</taxon>
        <taxon>Ecdysozoa</taxon>
        <taxon>Arthropoda</taxon>
        <taxon>Chelicerata</taxon>
        <taxon>Arachnida</taxon>
        <taxon>Araneae</taxon>
        <taxon>Araneomorphae</taxon>
        <taxon>Entelegynae</taxon>
        <taxon>Araneoidea</taxon>
        <taxon>Araneidae</taxon>
        <taxon>Caerostris</taxon>
    </lineage>
</organism>
<keyword evidence="1" id="KW-1133">Transmembrane helix</keyword>
<keyword evidence="3" id="KW-1185">Reference proteome</keyword>
<comment type="caution">
    <text evidence="2">The sequence shown here is derived from an EMBL/GenBank/DDBJ whole genome shotgun (WGS) entry which is preliminary data.</text>
</comment>
<dbReference type="AlphaFoldDB" id="A0AAV4PZG3"/>
<evidence type="ECO:0000256" key="1">
    <source>
        <dbReference type="SAM" id="Phobius"/>
    </source>
</evidence>
<keyword evidence="1" id="KW-0472">Membrane</keyword>